<accession>W1Y206</accession>
<comment type="similarity">
    <text evidence="1">Belongs to the glycosyl hydrolase 13 family.</text>
</comment>
<evidence type="ECO:0000256" key="1">
    <source>
        <dbReference type="ARBA" id="ARBA00008061"/>
    </source>
</evidence>
<keyword evidence="2" id="KW-0378">Hydrolase</keyword>
<gene>
    <name evidence="4" type="ORF">Q604_UNBC10453G0001</name>
</gene>
<organism evidence="4">
    <name type="scientific">human gut metagenome</name>
    <dbReference type="NCBI Taxonomy" id="408170"/>
    <lineage>
        <taxon>unclassified sequences</taxon>
        <taxon>metagenomes</taxon>
        <taxon>organismal metagenomes</taxon>
    </lineage>
</organism>
<dbReference type="InterPro" id="IPR013780">
    <property type="entry name" value="Glyco_hydro_b"/>
</dbReference>
<dbReference type="Gene3D" id="2.60.40.1180">
    <property type="entry name" value="Golgi alpha-mannosidase II"/>
    <property type="match status" value="1"/>
</dbReference>
<keyword evidence="2" id="KW-0326">Glycosidase</keyword>
<evidence type="ECO:0000313" key="4">
    <source>
        <dbReference type="EMBL" id="ETJ35149.1"/>
    </source>
</evidence>
<dbReference type="InterPro" id="IPR056300">
    <property type="entry name" value="SusG-like_C"/>
</dbReference>
<evidence type="ECO:0000256" key="2">
    <source>
        <dbReference type="ARBA" id="ARBA00023295"/>
    </source>
</evidence>
<protein>
    <submittedName>
        <fullName evidence="4">Glucan 1,6-alpha-glucosidase</fullName>
    </submittedName>
</protein>
<feature type="domain" description="Alpha-amylase SusG-like C-terminal" evidence="3">
    <location>
        <begin position="3"/>
        <end position="48"/>
    </location>
</feature>
<feature type="non-terminal residue" evidence="4">
    <location>
        <position position="74"/>
    </location>
</feature>
<evidence type="ECO:0000259" key="3">
    <source>
        <dbReference type="Pfam" id="PF23915"/>
    </source>
</evidence>
<proteinExistence type="inferred from homology"/>
<name>W1Y206_9ZZZZ</name>
<sequence>DKVFAYLRETTTKKYLIVMNFSNEEQSFVLENTVKEVLIANTDVTKILQTHKLHFWSPIFYIKAIFIAFNWRDS</sequence>
<dbReference type="EMBL" id="AZMM01010453">
    <property type="protein sequence ID" value="ETJ35149.1"/>
    <property type="molecule type" value="Genomic_DNA"/>
</dbReference>
<dbReference type="SUPFAM" id="SSF51011">
    <property type="entry name" value="Glycosyl hydrolase domain"/>
    <property type="match status" value="1"/>
</dbReference>
<comment type="caution">
    <text evidence="4">The sequence shown here is derived from an EMBL/GenBank/DDBJ whole genome shotgun (WGS) entry which is preliminary data.</text>
</comment>
<reference evidence="4" key="1">
    <citation type="submission" date="2013-12" db="EMBL/GenBank/DDBJ databases">
        <title>A Varibaculum cambriense genome reconstructed from a premature infant gut community with otherwise low bacterial novelty that shifts toward anaerobic metabolism during the third week of life.</title>
        <authorList>
            <person name="Brown C.T."/>
            <person name="Sharon I."/>
            <person name="Thomas B.C."/>
            <person name="Castelle C.J."/>
            <person name="Morowitz M.J."/>
            <person name="Banfield J.F."/>
        </authorList>
    </citation>
    <scope>NUCLEOTIDE SEQUENCE</scope>
</reference>
<feature type="non-terminal residue" evidence="4">
    <location>
        <position position="1"/>
    </location>
</feature>
<dbReference type="Pfam" id="PF23915">
    <property type="entry name" value="SusG_C"/>
    <property type="match status" value="1"/>
</dbReference>
<dbReference type="GO" id="GO:0016798">
    <property type="term" value="F:hydrolase activity, acting on glycosyl bonds"/>
    <property type="evidence" value="ECO:0007669"/>
    <property type="project" value="UniProtKB-KW"/>
</dbReference>
<dbReference type="AlphaFoldDB" id="W1Y206"/>